<dbReference type="GO" id="GO:0005576">
    <property type="term" value="C:extracellular region"/>
    <property type="evidence" value="ECO:0007669"/>
    <property type="project" value="InterPro"/>
</dbReference>
<feature type="domain" description="Chitin-binding type-2" evidence="7">
    <location>
        <begin position="146"/>
        <end position="206"/>
    </location>
</feature>
<dbReference type="InterPro" id="IPR002557">
    <property type="entry name" value="Chitin-bd_dom"/>
</dbReference>
<name>A0A7R8YPC7_HERIL</name>
<dbReference type="InParanoid" id="A0A7R8YPC7"/>
<dbReference type="PANTHER" id="PTHR23301">
    <property type="entry name" value="CHITIN BINDING PERITROPHIN-A"/>
    <property type="match status" value="1"/>
</dbReference>
<reference evidence="8 9" key="1">
    <citation type="submission" date="2020-11" db="EMBL/GenBank/DDBJ databases">
        <authorList>
            <person name="Wallbank WR R."/>
            <person name="Pardo Diaz C."/>
            <person name="Kozak K."/>
            <person name="Martin S."/>
            <person name="Jiggins C."/>
            <person name="Moest M."/>
            <person name="Warren A I."/>
            <person name="Generalovic N T."/>
            <person name="Byers J.R.P. K."/>
            <person name="Montejo-Kovacevich G."/>
            <person name="Yen C E."/>
        </authorList>
    </citation>
    <scope>NUCLEOTIDE SEQUENCE [LARGE SCALE GENOMIC DNA]</scope>
</reference>
<dbReference type="OMA" id="YHEANCA"/>
<evidence type="ECO:0000313" key="8">
    <source>
        <dbReference type="EMBL" id="CAD7080586.1"/>
    </source>
</evidence>
<dbReference type="SMART" id="SM00494">
    <property type="entry name" value="ChtBD2"/>
    <property type="match status" value="5"/>
</dbReference>
<feature type="domain" description="Chitin-binding type-2" evidence="7">
    <location>
        <begin position="218"/>
        <end position="271"/>
    </location>
</feature>
<keyword evidence="3" id="KW-0677">Repeat</keyword>
<feature type="domain" description="Chitin-binding type-2" evidence="7">
    <location>
        <begin position="83"/>
        <end position="144"/>
    </location>
</feature>
<feature type="signal peptide" evidence="6">
    <location>
        <begin position="1"/>
        <end position="27"/>
    </location>
</feature>
<dbReference type="EMBL" id="LR899010">
    <property type="protein sequence ID" value="CAD7080586.1"/>
    <property type="molecule type" value="Genomic_DNA"/>
</dbReference>
<evidence type="ECO:0000256" key="6">
    <source>
        <dbReference type="SAM" id="SignalP"/>
    </source>
</evidence>
<evidence type="ECO:0000256" key="3">
    <source>
        <dbReference type="ARBA" id="ARBA00022737"/>
    </source>
</evidence>
<keyword evidence="9" id="KW-1185">Reference proteome</keyword>
<dbReference type="PROSITE" id="PS50940">
    <property type="entry name" value="CHIT_BIND_II"/>
    <property type="match status" value="4"/>
</dbReference>
<dbReference type="InterPro" id="IPR036508">
    <property type="entry name" value="Chitin-bd_dom_sf"/>
</dbReference>
<dbReference type="AlphaFoldDB" id="A0A7R8YPC7"/>
<evidence type="ECO:0000256" key="5">
    <source>
        <dbReference type="ARBA" id="ARBA00023180"/>
    </source>
</evidence>
<feature type="domain" description="Chitin-binding type-2" evidence="7">
    <location>
        <begin position="27"/>
        <end position="76"/>
    </location>
</feature>
<protein>
    <recommendedName>
        <fullName evidence="7">Chitin-binding type-2 domain-containing protein</fullName>
    </recommendedName>
</protein>
<dbReference type="Pfam" id="PF01607">
    <property type="entry name" value="CBM_14"/>
    <property type="match status" value="2"/>
</dbReference>
<feature type="chain" id="PRO_5031376027" description="Chitin-binding type-2 domain-containing protein" evidence="6">
    <location>
        <begin position="28"/>
        <end position="325"/>
    </location>
</feature>
<keyword evidence="2 6" id="KW-0732">Signal</keyword>
<dbReference type="Gene3D" id="2.170.140.10">
    <property type="entry name" value="Chitin binding domain"/>
    <property type="match status" value="3"/>
</dbReference>
<dbReference type="Proteomes" id="UP000594454">
    <property type="component" value="Chromosome 2"/>
</dbReference>
<dbReference type="SUPFAM" id="SSF57625">
    <property type="entry name" value="Invertebrate chitin-binding proteins"/>
    <property type="match status" value="5"/>
</dbReference>
<evidence type="ECO:0000256" key="4">
    <source>
        <dbReference type="ARBA" id="ARBA00023157"/>
    </source>
</evidence>
<keyword evidence="5" id="KW-0325">Glycoprotein</keyword>
<evidence type="ECO:0000256" key="1">
    <source>
        <dbReference type="ARBA" id="ARBA00022669"/>
    </source>
</evidence>
<organism evidence="8 9">
    <name type="scientific">Hermetia illucens</name>
    <name type="common">Black soldier fly</name>
    <dbReference type="NCBI Taxonomy" id="343691"/>
    <lineage>
        <taxon>Eukaryota</taxon>
        <taxon>Metazoa</taxon>
        <taxon>Ecdysozoa</taxon>
        <taxon>Arthropoda</taxon>
        <taxon>Hexapoda</taxon>
        <taxon>Insecta</taxon>
        <taxon>Pterygota</taxon>
        <taxon>Neoptera</taxon>
        <taxon>Endopterygota</taxon>
        <taxon>Diptera</taxon>
        <taxon>Brachycera</taxon>
        <taxon>Stratiomyomorpha</taxon>
        <taxon>Stratiomyidae</taxon>
        <taxon>Hermetiinae</taxon>
        <taxon>Hermetia</taxon>
    </lineage>
</organism>
<dbReference type="OrthoDB" id="6020543at2759"/>
<evidence type="ECO:0000256" key="2">
    <source>
        <dbReference type="ARBA" id="ARBA00022729"/>
    </source>
</evidence>
<sequence>MRLGVSLRLLIPTLSILLGWNANHVYAVECEGRDLYTPFPFDDDKTKYRVCFSNTGDSKEYDCPDDLNFNEELRSCAAVFIPMPKCTFEGERFKNPLVDDDDCINYIECDKDLVFFTERQCNTGEHFNPLYQDCVLEAEYDCDIDIPDCSHPDFQNRKWIDKESCDSYYECVGDIIVSRTCPSGMYLDVHTQACMYNSAVNGGCQVPKPQPNYLVNVETMCQGNVGKFLPDPHYCKAYYYCVDESTPYWSPCSDGRYFENETCTKTRASSCICEDLTWGDSSPKSVNVPHPDRTKFYVCKKGVQAEEKSCPPGTTFNATKKMCSA</sequence>
<evidence type="ECO:0000259" key="7">
    <source>
        <dbReference type="PROSITE" id="PS50940"/>
    </source>
</evidence>
<dbReference type="PANTHER" id="PTHR23301:SF106">
    <property type="entry name" value="CHITIN-BINDING TYPE-2 DOMAIN-CONTAINING PROTEIN-RELATED"/>
    <property type="match status" value="1"/>
</dbReference>
<accession>A0A7R8YPC7</accession>
<keyword evidence="4" id="KW-1015">Disulfide bond</keyword>
<evidence type="ECO:0000313" key="9">
    <source>
        <dbReference type="Proteomes" id="UP000594454"/>
    </source>
</evidence>
<gene>
    <name evidence="8" type="ORF">HERILL_LOCUS3732</name>
</gene>
<dbReference type="FunCoup" id="A0A7R8YPC7">
    <property type="interactions" value="19"/>
</dbReference>
<proteinExistence type="predicted"/>
<dbReference type="InterPro" id="IPR051940">
    <property type="entry name" value="Chitin_bind-dev_reg"/>
</dbReference>
<keyword evidence="1" id="KW-0147">Chitin-binding</keyword>
<dbReference type="GO" id="GO:0008061">
    <property type="term" value="F:chitin binding"/>
    <property type="evidence" value="ECO:0007669"/>
    <property type="project" value="UniProtKB-KW"/>
</dbReference>